<sequence>MGRLENKVAIVTGAASGFGANIAQAIVREGGKVIAADIDIEGGQNITEQLNKSSPDSAAFVDFDCTKKVAWEVGLQTAIDKWGKLDIVCSNAGVSYRRKPTAEVTEDEFDRVMGVNVKALYQAVVVIVPYFEKMKRGVFCSTSSVAGGRVRPGQGIYGCSKGAVNNLIQALAAKYGPSGIRFNAVAPLRAPTKIVGVIQGEGWKDSKEEWEKFGKTVPLQRVTTMEDISNAVVYLISEEAAFVTGVILPVDGGRLAV</sequence>
<dbReference type="InterPro" id="IPR020904">
    <property type="entry name" value="Sc_DH/Rdtase_CS"/>
</dbReference>
<evidence type="ECO:0000256" key="3">
    <source>
        <dbReference type="ARBA" id="ARBA00023002"/>
    </source>
</evidence>
<dbReference type="PANTHER" id="PTHR43639">
    <property type="entry name" value="OXIDOREDUCTASE, SHORT-CHAIN DEHYDROGENASE/REDUCTASE FAMILY (AFU_ORTHOLOGUE AFUA_5G02870)"/>
    <property type="match status" value="1"/>
</dbReference>
<comment type="caution">
    <text evidence="4">The sequence shown here is derived from an EMBL/GenBank/DDBJ whole genome shotgun (WGS) entry which is preliminary data.</text>
</comment>
<protein>
    <submittedName>
        <fullName evidence="4">Alcohol dehydrogenase</fullName>
    </submittedName>
</protein>
<dbReference type="Pfam" id="PF13561">
    <property type="entry name" value="adh_short_C2"/>
    <property type="match status" value="1"/>
</dbReference>
<evidence type="ECO:0000256" key="2">
    <source>
        <dbReference type="ARBA" id="ARBA00022857"/>
    </source>
</evidence>
<dbReference type="Proteomes" id="UP000799772">
    <property type="component" value="Unassembled WGS sequence"/>
</dbReference>
<dbReference type="OrthoDB" id="294295at2759"/>
<dbReference type="FunFam" id="3.40.50.720:FF:000084">
    <property type="entry name" value="Short-chain dehydrogenase reductase"/>
    <property type="match status" value="1"/>
</dbReference>
<dbReference type="InterPro" id="IPR002347">
    <property type="entry name" value="SDR_fam"/>
</dbReference>
<dbReference type="InterPro" id="IPR036291">
    <property type="entry name" value="NAD(P)-bd_dom_sf"/>
</dbReference>
<dbReference type="Gene3D" id="3.40.50.720">
    <property type="entry name" value="NAD(P)-binding Rossmann-like Domain"/>
    <property type="match status" value="1"/>
</dbReference>
<dbReference type="AlphaFoldDB" id="A0A9P4IF44"/>
<evidence type="ECO:0000256" key="1">
    <source>
        <dbReference type="ARBA" id="ARBA00006484"/>
    </source>
</evidence>
<dbReference type="PANTHER" id="PTHR43639:SF1">
    <property type="entry name" value="SHORT-CHAIN DEHYDROGENASE_REDUCTASE FAMILY PROTEIN"/>
    <property type="match status" value="1"/>
</dbReference>
<dbReference type="PRINTS" id="PR00081">
    <property type="entry name" value="GDHRDH"/>
</dbReference>
<dbReference type="PRINTS" id="PR00080">
    <property type="entry name" value="SDRFAMILY"/>
</dbReference>
<dbReference type="GO" id="GO:0016491">
    <property type="term" value="F:oxidoreductase activity"/>
    <property type="evidence" value="ECO:0007669"/>
    <property type="project" value="UniProtKB-KW"/>
</dbReference>
<dbReference type="SUPFAM" id="SSF51735">
    <property type="entry name" value="NAD(P)-binding Rossmann-fold domains"/>
    <property type="match status" value="1"/>
</dbReference>
<dbReference type="EMBL" id="ML978128">
    <property type="protein sequence ID" value="KAF2097066.1"/>
    <property type="molecule type" value="Genomic_DNA"/>
</dbReference>
<dbReference type="PROSITE" id="PS00061">
    <property type="entry name" value="ADH_SHORT"/>
    <property type="match status" value="1"/>
</dbReference>
<name>A0A9P4IF44_9PEZI</name>
<organism evidence="4 5">
    <name type="scientific">Rhizodiscina lignyota</name>
    <dbReference type="NCBI Taxonomy" id="1504668"/>
    <lineage>
        <taxon>Eukaryota</taxon>
        <taxon>Fungi</taxon>
        <taxon>Dikarya</taxon>
        <taxon>Ascomycota</taxon>
        <taxon>Pezizomycotina</taxon>
        <taxon>Dothideomycetes</taxon>
        <taxon>Pleosporomycetidae</taxon>
        <taxon>Aulographales</taxon>
        <taxon>Rhizodiscinaceae</taxon>
        <taxon>Rhizodiscina</taxon>
    </lineage>
</organism>
<comment type="similarity">
    <text evidence="1">Belongs to the short-chain dehydrogenases/reductases (SDR) family.</text>
</comment>
<gene>
    <name evidence="4" type="ORF">NA57DRAFT_57673</name>
</gene>
<keyword evidence="2" id="KW-0521">NADP</keyword>
<accession>A0A9P4IF44</accession>
<keyword evidence="3" id="KW-0560">Oxidoreductase</keyword>
<evidence type="ECO:0000313" key="4">
    <source>
        <dbReference type="EMBL" id="KAF2097066.1"/>
    </source>
</evidence>
<dbReference type="NCBIfam" id="NF005559">
    <property type="entry name" value="PRK07231.1"/>
    <property type="match status" value="1"/>
</dbReference>
<keyword evidence="5" id="KW-1185">Reference proteome</keyword>
<proteinExistence type="inferred from homology"/>
<reference evidence="4" key="1">
    <citation type="journal article" date="2020" name="Stud. Mycol.">
        <title>101 Dothideomycetes genomes: a test case for predicting lifestyles and emergence of pathogens.</title>
        <authorList>
            <person name="Haridas S."/>
            <person name="Albert R."/>
            <person name="Binder M."/>
            <person name="Bloem J."/>
            <person name="Labutti K."/>
            <person name="Salamov A."/>
            <person name="Andreopoulos B."/>
            <person name="Baker S."/>
            <person name="Barry K."/>
            <person name="Bills G."/>
            <person name="Bluhm B."/>
            <person name="Cannon C."/>
            <person name="Castanera R."/>
            <person name="Culley D."/>
            <person name="Daum C."/>
            <person name="Ezra D."/>
            <person name="Gonzalez J."/>
            <person name="Henrissat B."/>
            <person name="Kuo A."/>
            <person name="Liang C."/>
            <person name="Lipzen A."/>
            <person name="Lutzoni F."/>
            <person name="Magnuson J."/>
            <person name="Mondo S."/>
            <person name="Nolan M."/>
            <person name="Ohm R."/>
            <person name="Pangilinan J."/>
            <person name="Park H.-J."/>
            <person name="Ramirez L."/>
            <person name="Alfaro M."/>
            <person name="Sun H."/>
            <person name="Tritt A."/>
            <person name="Yoshinaga Y."/>
            <person name="Zwiers L.-H."/>
            <person name="Turgeon B."/>
            <person name="Goodwin S."/>
            <person name="Spatafora J."/>
            <person name="Crous P."/>
            <person name="Grigoriev I."/>
        </authorList>
    </citation>
    <scope>NUCLEOTIDE SEQUENCE</scope>
    <source>
        <strain evidence="4">CBS 133067</strain>
    </source>
</reference>
<evidence type="ECO:0000313" key="5">
    <source>
        <dbReference type="Proteomes" id="UP000799772"/>
    </source>
</evidence>